<dbReference type="EMBL" id="SJPK01000010">
    <property type="protein sequence ID" value="TWT64593.1"/>
    <property type="molecule type" value="Genomic_DNA"/>
</dbReference>
<protein>
    <submittedName>
        <fullName evidence="1">Uncharacterized protein</fullName>
    </submittedName>
</protein>
<comment type="caution">
    <text evidence="1">The sequence shown here is derived from an EMBL/GenBank/DDBJ whole genome shotgun (WGS) entry which is preliminary data.</text>
</comment>
<keyword evidence="2" id="KW-1185">Reference proteome</keyword>
<dbReference type="Proteomes" id="UP000318053">
    <property type="component" value="Unassembled WGS sequence"/>
</dbReference>
<gene>
    <name evidence="1" type="ORF">CA85_37260</name>
</gene>
<evidence type="ECO:0000313" key="1">
    <source>
        <dbReference type="EMBL" id="TWT64593.1"/>
    </source>
</evidence>
<name>A0A5C5XQB4_9BACT</name>
<sequence length="238" mass="26978">MNFLCHALPAMHSLPGPSSDASSELDLAVQAICTGMPDFLSVIDRRIRARRRAAEPFLNAPNTVMRSVATGIVSHVTDDQWFHGGETFARMNLEFAVQLRDRMPGDAGFRPSFVGHILIEMLLDANYVIAQRHWVDRYYALFDEAPLEEIESSVNEITGKPTDRIAETLRRFATTRFLYDYADDTKLLMRLNQVMARVGLEQLPEAVQRWLPEARAEVLANHTRLLSDPSRATHYPPL</sequence>
<accession>A0A5C5XQB4</accession>
<dbReference type="AlphaFoldDB" id="A0A5C5XQB4"/>
<proteinExistence type="predicted"/>
<evidence type="ECO:0000313" key="2">
    <source>
        <dbReference type="Proteomes" id="UP000318053"/>
    </source>
</evidence>
<reference evidence="1 2" key="1">
    <citation type="submission" date="2019-02" db="EMBL/GenBank/DDBJ databases">
        <title>Deep-cultivation of Planctomycetes and their phenomic and genomic characterization uncovers novel biology.</title>
        <authorList>
            <person name="Wiegand S."/>
            <person name="Jogler M."/>
            <person name="Boedeker C."/>
            <person name="Pinto D."/>
            <person name="Vollmers J."/>
            <person name="Rivas-Marin E."/>
            <person name="Kohn T."/>
            <person name="Peeters S.H."/>
            <person name="Heuer A."/>
            <person name="Rast P."/>
            <person name="Oberbeckmann S."/>
            <person name="Bunk B."/>
            <person name="Jeske O."/>
            <person name="Meyerdierks A."/>
            <person name="Storesund J.E."/>
            <person name="Kallscheuer N."/>
            <person name="Luecker S."/>
            <person name="Lage O.M."/>
            <person name="Pohl T."/>
            <person name="Merkel B.J."/>
            <person name="Hornburger P."/>
            <person name="Mueller R.-W."/>
            <person name="Bruemmer F."/>
            <person name="Labrenz M."/>
            <person name="Spormann A.M."/>
            <person name="Op Den Camp H."/>
            <person name="Overmann J."/>
            <person name="Amann R."/>
            <person name="Jetten M.S.M."/>
            <person name="Mascher T."/>
            <person name="Medema M.H."/>
            <person name="Devos D.P."/>
            <person name="Kaster A.-K."/>
            <person name="Ovreas L."/>
            <person name="Rohde M."/>
            <person name="Galperin M.Y."/>
            <person name="Jogler C."/>
        </authorList>
    </citation>
    <scope>NUCLEOTIDE SEQUENCE [LARGE SCALE GENOMIC DNA]</scope>
    <source>
        <strain evidence="1 2">CA85</strain>
    </source>
</reference>
<dbReference type="RefSeq" id="WP_246112910.1">
    <property type="nucleotide sequence ID" value="NZ_SJPK01000010.1"/>
</dbReference>
<organism evidence="1 2">
    <name type="scientific">Allorhodopirellula solitaria</name>
    <dbReference type="NCBI Taxonomy" id="2527987"/>
    <lineage>
        <taxon>Bacteria</taxon>
        <taxon>Pseudomonadati</taxon>
        <taxon>Planctomycetota</taxon>
        <taxon>Planctomycetia</taxon>
        <taxon>Pirellulales</taxon>
        <taxon>Pirellulaceae</taxon>
        <taxon>Allorhodopirellula</taxon>
    </lineage>
</organism>